<feature type="compositionally biased region" description="Low complexity" evidence="8">
    <location>
        <begin position="370"/>
        <end position="380"/>
    </location>
</feature>
<feature type="region of interest" description="Disordered" evidence="8">
    <location>
        <begin position="458"/>
        <end position="511"/>
    </location>
</feature>
<feature type="compositionally biased region" description="Low complexity" evidence="8">
    <location>
        <begin position="387"/>
        <end position="401"/>
    </location>
</feature>
<evidence type="ECO:0000256" key="7">
    <source>
        <dbReference type="PROSITE-ProRule" id="PRU10141"/>
    </source>
</evidence>
<reference evidence="10" key="1">
    <citation type="submission" date="2014-02" db="EMBL/GenBank/DDBJ databases">
        <authorList>
            <person name="Genoscope - CEA"/>
        </authorList>
    </citation>
    <scope>NUCLEOTIDE SEQUENCE</scope>
    <source>
        <strain evidence="10">LS3</strain>
    </source>
</reference>
<dbReference type="SMART" id="SM00220">
    <property type="entry name" value="S_TKc"/>
    <property type="match status" value="1"/>
</dbReference>
<feature type="region of interest" description="Disordered" evidence="8">
    <location>
        <begin position="369"/>
        <end position="427"/>
    </location>
</feature>
<dbReference type="GO" id="GO:0005524">
    <property type="term" value="F:ATP binding"/>
    <property type="evidence" value="ECO:0007669"/>
    <property type="project" value="UniProtKB-UniRule"/>
</dbReference>
<keyword evidence="6 7" id="KW-0067">ATP-binding</keyword>
<feature type="domain" description="Protein kinase" evidence="9">
    <location>
        <begin position="6"/>
        <end position="292"/>
    </location>
</feature>
<evidence type="ECO:0000256" key="5">
    <source>
        <dbReference type="ARBA" id="ARBA00022777"/>
    </source>
</evidence>
<keyword evidence="4 7" id="KW-0547">Nucleotide-binding</keyword>
<dbReference type="PhylomeDB" id="A0A060T8T4"/>
<dbReference type="GO" id="GO:0005634">
    <property type="term" value="C:nucleus"/>
    <property type="evidence" value="ECO:0007669"/>
    <property type="project" value="TreeGrafter"/>
</dbReference>
<organism evidence="10">
    <name type="scientific">Blastobotrys adeninivorans</name>
    <name type="common">Yeast</name>
    <name type="synonym">Arxula adeninivorans</name>
    <dbReference type="NCBI Taxonomy" id="409370"/>
    <lineage>
        <taxon>Eukaryota</taxon>
        <taxon>Fungi</taxon>
        <taxon>Dikarya</taxon>
        <taxon>Ascomycota</taxon>
        <taxon>Saccharomycotina</taxon>
        <taxon>Dipodascomycetes</taxon>
        <taxon>Dipodascales</taxon>
        <taxon>Trichomonascaceae</taxon>
        <taxon>Blastobotrys</taxon>
    </lineage>
</organism>
<evidence type="ECO:0000256" key="8">
    <source>
        <dbReference type="SAM" id="MobiDB-lite"/>
    </source>
</evidence>
<feature type="binding site" evidence="7">
    <location>
        <position position="35"/>
    </location>
    <ligand>
        <name>ATP</name>
        <dbReference type="ChEBI" id="CHEBI:30616"/>
    </ligand>
</feature>
<protein>
    <recommendedName>
        <fullName evidence="2">non-specific serine/threonine protein kinase</fullName>
        <ecNumber evidence="2">2.7.11.1</ecNumber>
    </recommendedName>
</protein>
<dbReference type="SUPFAM" id="SSF56112">
    <property type="entry name" value="Protein kinase-like (PK-like)"/>
    <property type="match status" value="1"/>
</dbReference>
<dbReference type="PROSITE" id="PS00107">
    <property type="entry name" value="PROTEIN_KINASE_ATP"/>
    <property type="match status" value="1"/>
</dbReference>
<dbReference type="InterPro" id="IPR011009">
    <property type="entry name" value="Kinase-like_dom_sf"/>
</dbReference>
<dbReference type="GO" id="GO:0007059">
    <property type="term" value="P:chromosome segregation"/>
    <property type="evidence" value="ECO:0007669"/>
    <property type="project" value="TreeGrafter"/>
</dbReference>
<keyword evidence="5" id="KW-0418">Kinase</keyword>
<evidence type="ECO:0000256" key="6">
    <source>
        <dbReference type="ARBA" id="ARBA00022840"/>
    </source>
</evidence>
<dbReference type="AlphaFoldDB" id="A0A060T8T4"/>
<dbReference type="InterPro" id="IPR008271">
    <property type="entry name" value="Ser/Thr_kinase_AS"/>
</dbReference>
<feature type="compositionally biased region" description="Low complexity" evidence="8">
    <location>
        <begin position="461"/>
        <end position="501"/>
    </location>
</feature>
<dbReference type="PROSITE" id="PS00108">
    <property type="entry name" value="PROTEIN_KINASE_ST"/>
    <property type="match status" value="1"/>
</dbReference>
<gene>
    <name evidence="10" type="ORF">GNLVRS02_ARAD1D10010g</name>
</gene>
<dbReference type="InterPro" id="IPR000719">
    <property type="entry name" value="Prot_kinase_dom"/>
</dbReference>
<reference evidence="10" key="2">
    <citation type="submission" date="2014-06" db="EMBL/GenBank/DDBJ databases">
        <title>The complete genome of Blastobotrys (Arxula) adeninivorans LS3 - a yeast of biotechnological interest.</title>
        <authorList>
            <person name="Kunze G."/>
            <person name="Gaillardin C."/>
            <person name="Czernicka M."/>
            <person name="Durrens P."/>
            <person name="Martin T."/>
            <person name="Boer E."/>
            <person name="Gabaldon T."/>
            <person name="Cruz J."/>
            <person name="Talla E."/>
            <person name="Marck C."/>
            <person name="Goffeau A."/>
            <person name="Barbe V."/>
            <person name="Baret P."/>
            <person name="Baronian K."/>
            <person name="Beier S."/>
            <person name="Bleykasten C."/>
            <person name="Bode R."/>
            <person name="Casaregola S."/>
            <person name="Despons L."/>
            <person name="Fairhead C."/>
            <person name="Giersberg M."/>
            <person name="Gierski P."/>
            <person name="Hahnel U."/>
            <person name="Hartmann A."/>
            <person name="Jankowska D."/>
            <person name="Jubin C."/>
            <person name="Jung P."/>
            <person name="Lafontaine I."/>
            <person name="Leh-Louis V."/>
            <person name="Lemaire M."/>
            <person name="Marcet-Houben M."/>
            <person name="Mascher M."/>
            <person name="Morel G."/>
            <person name="Richard G.-F."/>
            <person name="Riechen J."/>
            <person name="Sacerdot C."/>
            <person name="Sarkar A."/>
            <person name="Savel G."/>
            <person name="Schacherer J."/>
            <person name="Sherman D."/>
            <person name="Straub M.-L."/>
            <person name="Stein N."/>
            <person name="Thierry A."/>
            <person name="Trautwein-Schult A."/>
            <person name="Westhof E."/>
            <person name="Worch S."/>
            <person name="Dujon B."/>
            <person name="Souciet J.-L."/>
            <person name="Wincker P."/>
            <person name="Scholz U."/>
            <person name="Neuveglise N."/>
        </authorList>
    </citation>
    <scope>NUCLEOTIDE SEQUENCE</scope>
    <source>
        <strain evidence="10">LS3</strain>
    </source>
</reference>
<accession>A0A060T8T4</accession>
<evidence type="ECO:0000256" key="2">
    <source>
        <dbReference type="ARBA" id="ARBA00012513"/>
    </source>
</evidence>
<sequence>MVSDEFEVLELIGRGSFGQIRKVRRKSDNAILVRKEISYKTMNAKEKSQLIAEFRILKSLVHPNIVQYFHHEHVSDEHVVHLYMEYCGGGDLAGLIRQCRESGEYVPENVVWSVFTQLILALYRCHYNTDPPAPGDLFSTRGPNGEPVDSPPIPSTVILHRDIKPDNVFLDGDTCVKLGDFGLAKMLDQENILANTYVGTPFYMSPEVLMDQPYTPQSDVWSLGCVIYELCALHPPFQAKSHLALSQKIREGQFPSIPDCYSSTLARTIAACININPLARPTTATLLSLDVIKLCRKDRELTDAQRQLGAIEEELRRRETQLADREVQLMQEFEAYKVELEHEFYNKLERELSGAIDREVDRRVEIVLRQQQQQQHQQQHNSQLLNAPTSPKAPSSPSDTSMASPLSPTLGRNVRGPRSIRDNIISPLRESRPFDNMANRQFVPSSPLHTYTSAATIAPEGSSSSSSSTTSIASGSSATSVTSTNSGSGSNTVTSASSSIGGYTSNWQTTKKDTPKIPAYLARGQGQGVAAKKILGMPRSGPERLWDEAIHGDDMPSPFLKRTELKRSL</sequence>
<evidence type="ECO:0000256" key="4">
    <source>
        <dbReference type="ARBA" id="ARBA00022741"/>
    </source>
</evidence>
<evidence type="ECO:0000259" key="9">
    <source>
        <dbReference type="PROSITE" id="PS50011"/>
    </source>
</evidence>
<keyword evidence="3" id="KW-0808">Transferase</keyword>
<dbReference type="PANTHER" id="PTHR43671">
    <property type="entry name" value="SERINE/THREONINE-PROTEIN KINASE NEK"/>
    <property type="match status" value="1"/>
</dbReference>
<dbReference type="EMBL" id="HG937694">
    <property type="protein sequence ID" value="CDP37373.1"/>
    <property type="molecule type" value="Genomic_DNA"/>
</dbReference>
<dbReference type="CDD" id="cd08217">
    <property type="entry name" value="STKc_Nek2"/>
    <property type="match status" value="1"/>
</dbReference>
<dbReference type="Pfam" id="PF00069">
    <property type="entry name" value="Pkinase"/>
    <property type="match status" value="2"/>
</dbReference>
<evidence type="ECO:0000313" key="10">
    <source>
        <dbReference type="EMBL" id="CDP37373.1"/>
    </source>
</evidence>
<proteinExistence type="inferred from homology"/>
<dbReference type="InterPro" id="IPR050660">
    <property type="entry name" value="NEK_Ser/Thr_kinase"/>
</dbReference>
<dbReference type="Gene3D" id="1.10.510.10">
    <property type="entry name" value="Transferase(Phosphotransferase) domain 1"/>
    <property type="match status" value="1"/>
</dbReference>
<dbReference type="GO" id="GO:0004674">
    <property type="term" value="F:protein serine/threonine kinase activity"/>
    <property type="evidence" value="ECO:0007669"/>
    <property type="project" value="UniProtKB-EC"/>
</dbReference>
<dbReference type="GO" id="GO:0044732">
    <property type="term" value="C:mitotic spindle pole body"/>
    <property type="evidence" value="ECO:0007669"/>
    <property type="project" value="TreeGrafter"/>
</dbReference>
<dbReference type="GO" id="GO:0005737">
    <property type="term" value="C:cytoplasm"/>
    <property type="evidence" value="ECO:0007669"/>
    <property type="project" value="TreeGrafter"/>
</dbReference>
<dbReference type="EC" id="2.7.11.1" evidence="2"/>
<evidence type="ECO:0000256" key="3">
    <source>
        <dbReference type="ARBA" id="ARBA00022679"/>
    </source>
</evidence>
<comment type="similarity">
    <text evidence="1">Belongs to the protein kinase superfamily. NEK Ser/Thr protein kinase family. NIMA subfamily.</text>
</comment>
<evidence type="ECO:0000256" key="1">
    <source>
        <dbReference type="ARBA" id="ARBA00010886"/>
    </source>
</evidence>
<dbReference type="PROSITE" id="PS50011">
    <property type="entry name" value="PROTEIN_KINASE_DOM"/>
    <property type="match status" value="1"/>
</dbReference>
<dbReference type="Gene3D" id="3.30.200.20">
    <property type="entry name" value="Phosphorylase Kinase, domain 1"/>
    <property type="match status" value="1"/>
</dbReference>
<name>A0A060T8T4_BLAAD</name>
<dbReference type="InterPro" id="IPR017441">
    <property type="entry name" value="Protein_kinase_ATP_BS"/>
</dbReference>
<dbReference type="PANTHER" id="PTHR43671:SF13">
    <property type="entry name" value="SERINE_THREONINE-PROTEIN KINASE NEK2"/>
    <property type="match status" value="1"/>
</dbReference>